<keyword evidence="5" id="KW-1185">Reference proteome</keyword>
<dbReference type="Proteomes" id="UP000682733">
    <property type="component" value="Unassembled WGS sequence"/>
</dbReference>
<dbReference type="EMBL" id="CAJNOK010017962">
    <property type="protein sequence ID" value="CAF1273546.1"/>
    <property type="molecule type" value="Genomic_DNA"/>
</dbReference>
<evidence type="ECO:0000313" key="3">
    <source>
        <dbReference type="EMBL" id="CAF3729424.1"/>
    </source>
</evidence>
<organism evidence="1 5">
    <name type="scientific">Didymodactylos carnosus</name>
    <dbReference type="NCBI Taxonomy" id="1234261"/>
    <lineage>
        <taxon>Eukaryota</taxon>
        <taxon>Metazoa</taxon>
        <taxon>Spiralia</taxon>
        <taxon>Gnathifera</taxon>
        <taxon>Rotifera</taxon>
        <taxon>Eurotatoria</taxon>
        <taxon>Bdelloidea</taxon>
        <taxon>Philodinida</taxon>
        <taxon>Philodinidae</taxon>
        <taxon>Didymodactylos</taxon>
    </lineage>
</organism>
<accession>A0A814D6N2</accession>
<gene>
    <name evidence="1" type="ORF">GPM918_LOCUS11405</name>
    <name evidence="2" type="ORF">OVA965_LOCUS27302</name>
    <name evidence="3" type="ORF">SRO942_LOCUS11404</name>
    <name evidence="4" type="ORF">TMI583_LOCUS28044</name>
</gene>
<comment type="caution">
    <text evidence="1">The sequence shown here is derived from an EMBL/GenBank/DDBJ whole genome shotgun (WGS) entry which is preliminary data.</text>
</comment>
<dbReference type="Proteomes" id="UP000681722">
    <property type="component" value="Unassembled WGS sequence"/>
</dbReference>
<dbReference type="Proteomes" id="UP000663829">
    <property type="component" value="Unassembled WGS sequence"/>
</dbReference>
<dbReference type="EMBL" id="CAJNOQ010002362">
    <property type="protein sequence ID" value="CAF0954123.1"/>
    <property type="molecule type" value="Genomic_DNA"/>
</dbReference>
<dbReference type="Proteomes" id="UP000677228">
    <property type="component" value="Unassembled WGS sequence"/>
</dbReference>
<name>A0A814D6N2_9BILA</name>
<evidence type="ECO:0000313" key="4">
    <source>
        <dbReference type="EMBL" id="CAF4078768.1"/>
    </source>
</evidence>
<protein>
    <submittedName>
        <fullName evidence="1">Uncharacterized protein</fullName>
    </submittedName>
</protein>
<proteinExistence type="predicted"/>
<reference evidence="1" key="1">
    <citation type="submission" date="2021-02" db="EMBL/GenBank/DDBJ databases">
        <authorList>
            <person name="Nowell W R."/>
        </authorList>
    </citation>
    <scope>NUCLEOTIDE SEQUENCE</scope>
</reference>
<sequence length="138" mass="16279">MTSNDVGDHAKSGQVQERYRAIEADTYQHPAPSTVATRRNQLIKQSTMNQKSFILYAQRFTSTPKQCFNKQQAPPLTSTPIRKCEKTRKSTHPYRSRKLSKRIDLARLLHLNIPEHIRIKQQRQRKKYYSTKIKIWIV</sequence>
<evidence type="ECO:0000313" key="5">
    <source>
        <dbReference type="Proteomes" id="UP000663829"/>
    </source>
</evidence>
<dbReference type="AlphaFoldDB" id="A0A814D6N2"/>
<evidence type="ECO:0000313" key="1">
    <source>
        <dbReference type="EMBL" id="CAF0954123.1"/>
    </source>
</evidence>
<dbReference type="EMBL" id="CAJOBA010039521">
    <property type="protein sequence ID" value="CAF4078768.1"/>
    <property type="molecule type" value="Genomic_DNA"/>
</dbReference>
<dbReference type="EMBL" id="CAJOBC010002361">
    <property type="protein sequence ID" value="CAF3729424.1"/>
    <property type="molecule type" value="Genomic_DNA"/>
</dbReference>
<evidence type="ECO:0000313" key="2">
    <source>
        <dbReference type="EMBL" id="CAF1273546.1"/>
    </source>
</evidence>